<dbReference type="OrthoDB" id="9795612at2"/>
<keyword evidence="1" id="KW-0488">Methylation</keyword>
<dbReference type="Proteomes" id="UP000320390">
    <property type="component" value="Chromosome"/>
</dbReference>
<keyword evidence="2" id="KW-1133">Transmembrane helix</keyword>
<evidence type="ECO:0000313" key="3">
    <source>
        <dbReference type="EMBL" id="QDV06864.1"/>
    </source>
</evidence>
<dbReference type="AlphaFoldDB" id="A0A518ERZ6"/>
<evidence type="ECO:0000256" key="2">
    <source>
        <dbReference type="SAM" id="Phobius"/>
    </source>
</evidence>
<gene>
    <name evidence="3" type="primary">xcpT_1</name>
    <name evidence="3" type="ORF">Poly30_23810</name>
</gene>
<dbReference type="PANTHER" id="PTHR30093">
    <property type="entry name" value="GENERAL SECRETION PATHWAY PROTEIN G"/>
    <property type="match status" value="1"/>
</dbReference>
<dbReference type="Pfam" id="PF22434">
    <property type="entry name" value="PilW_C"/>
    <property type="match status" value="1"/>
</dbReference>
<protein>
    <submittedName>
        <fullName evidence="3">Type II secretion system protein G</fullName>
    </submittedName>
</protein>
<name>A0A518ERZ6_9BACT</name>
<dbReference type="PRINTS" id="PR00813">
    <property type="entry name" value="BCTERIALGSPG"/>
</dbReference>
<accession>A0A518ERZ6</accession>
<feature type="transmembrane region" description="Helical" evidence="2">
    <location>
        <begin position="12"/>
        <end position="35"/>
    </location>
</feature>
<proteinExistence type="predicted"/>
<evidence type="ECO:0000256" key="1">
    <source>
        <dbReference type="ARBA" id="ARBA00022481"/>
    </source>
</evidence>
<organism evidence="3 4">
    <name type="scientific">Saltatorellus ferox</name>
    <dbReference type="NCBI Taxonomy" id="2528018"/>
    <lineage>
        <taxon>Bacteria</taxon>
        <taxon>Pseudomonadati</taxon>
        <taxon>Planctomycetota</taxon>
        <taxon>Planctomycetia</taxon>
        <taxon>Planctomycetia incertae sedis</taxon>
        <taxon>Saltatorellus</taxon>
    </lineage>
</organism>
<sequence length="182" mass="20393">MTLPIQPRAGARAAFTLIELVVVLTILITLAGIVVPRVSTWTEKAKFARAVSDMKAIKRSVEYMYQDMGYFPGDQSRGIDPGIAVPDRVPSARRGDWKGPYLEMWPQQNPWGGTYDYEYWNYAPFNFDGVAGNEVLVTIRDGYDASMAQRMDEMIDDGNVATGMARYSSGAFSLFIGEGRRW</sequence>
<dbReference type="RefSeq" id="WP_145197407.1">
    <property type="nucleotide sequence ID" value="NZ_CP036434.1"/>
</dbReference>
<dbReference type="InterPro" id="IPR000983">
    <property type="entry name" value="Bac_GSPG_pilin"/>
</dbReference>
<reference evidence="3 4" key="1">
    <citation type="submission" date="2019-02" db="EMBL/GenBank/DDBJ databases">
        <title>Deep-cultivation of Planctomycetes and their phenomic and genomic characterization uncovers novel biology.</title>
        <authorList>
            <person name="Wiegand S."/>
            <person name="Jogler M."/>
            <person name="Boedeker C."/>
            <person name="Pinto D."/>
            <person name="Vollmers J."/>
            <person name="Rivas-Marin E."/>
            <person name="Kohn T."/>
            <person name="Peeters S.H."/>
            <person name="Heuer A."/>
            <person name="Rast P."/>
            <person name="Oberbeckmann S."/>
            <person name="Bunk B."/>
            <person name="Jeske O."/>
            <person name="Meyerdierks A."/>
            <person name="Storesund J.E."/>
            <person name="Kallscheuer N."/>
            <person name="Luecker S."/>
            <person name="Lage O.M."/>
            <person name="Pohl T."/>
            <person name="Merkel B.J."/>
            <person name="Hornburger P."/>
            <person name="Mueller R.-W."/>
            <person name="Bruemmer F."/>
            <person name="Labrenz M."/>
            <person name="Spormann A.M."/>
            <person name="Op den Camp H."/>
            <person name="Overmann J."/>
            <person name="Amann R."/>
            <person name="Jetten M.S.M."/>
            <person name="Mascher T."/>
            <person name="Medema M.H."/>
            <person name="Devos D.P."/>
            <person name="Kaster A.-K."/>
            <person name="Ovreas L."/>
            <person name="Rohde M."/>
            <person name="Galperin M.Y."/>
            <person name="Jogler C."/>
        </authorList>
    </citation>
    <scope>NUCLEOTIDE SEQUENCE [LARGE SCALE GENOMIC DNA]</scope>
    <source>
        <strain evidence="3 4">Poly30</strain>
    </source>
</reference>
<dbReference type="Gene3D" id="3.30.700.10">
    <property type="entry name" value="Glycoprotein, Type 4 Pilin"/>
    <property type="match status" value="1"/>
</dbReference>
<evidence type="ECO:0000313" key="4">
    <source>
        <dbReference type="Proteomes" id="UP000320390"/>
    </source>
</evidence>
<keyword evidence="2" id="KW-0472">Membrane</keyword>
<keyword evidence="4" id="KW-1185">Reference proteome</keyword>
<dbReference type="GO" id="GO:0015627">
    <property type="term" value="C:type II protein secretion system complex"/>
    <property type="evidence" value="ECO:0007669"/>
    <property type="project" value="InterPro"/>
</dbReference>
<dbReference type="GO" id="GO:0015628">
    <property type="term" value="P:protein secretion by the type II secretion system"/>
    <property type="evidence" value="ECO:0007669"/>
    <property type="project" value="InterPro"/>
</dbReference>
<dbReference type="SUPFAM" id="SSF54523">
    <property type="entry name" value="Pili subunits"/>
    <property type="match status" value="1"/>
</dbReference>
<keyword evidence="2" id="KW-0812">Transmembrane</keyword>
<dbReference type="EMBL" id="CP036434">
    <property type="protein sequence ID" value="QDV06864.1"/>
    <property type="molecule type" value="Genomic_DNA"/>
</dbReference>
<dbReference type="InterPro" id="IPR045584">
    <property type="entry name" value="Pilin-like"/>
</dbReference>